<name>A0AA95EWM5_9BACL</name>
<dbReference type="AlphaFoldDB" id="A0AA95EWM5"/>
<proteinExistence type="predicted"/>
<dbReference type="EMBL" id="CP119317">
    <property type="protein sequence ID" value="WEK53292.1"/>
    <property type="molecule type" value="Genomic_DNA"/>
</dbReference>
<gene>
    <name evidence="1" type="ORF">P0Y55_11910</name>
</gene>
<dbReference type="Proteomes" id="UP001178662">
    <property type="component" value="Chromosome"/>
</dbReference>
<protein>
    <submittedName>
        <fullName evidence="1">Uncharacterized protein</fullName>
    </submittedName>
</protein>
<sequence>MVNKYRVVLPDLALLPVAGQIITPYYEDKEEIIVAGGNMDHHIRKDGEYFAKHLEPIGGK</sequence>
<evidence type="ECO:0000313" key="2">
    <source>
        <dbReference type="Proteomes" id="UP001178662"/>
    </source>
</evidence>
<reference evidence="1" key="1">
    <citation type="submission" date="2023-03" db="EMBL/GenBank/DDBJ databases">
        <title>Andean soil-derived lignocellulolytic bacterial consortium as a source of novel taxa and putative plastic-active enzymes.</title>
        <authorList>
            <person name="Diaz-Garcia L."/>
            <person name="Chuvochina M."/>
            <person name="Feuerriegel G."/>
            <person name="Bunk B."/>
            <person name="Sproer C."/>
            <person name="Streit W.R."/>
            <person name="Rodriguez L.M."/>
            <person name="Overmann J."/>
            <person name="Jimenez D.J."/>
        </authorList>
    </citation>
    <scope>NUCLEOTIDE SEQUENCE</scope>
    <source>
        <strain evidence="1">MAG 2441</strain>
    </source>
</reference>
<accession>A0AA95EWM5</accession>
<keyword evidence="2" id="KW-1185">Reference proteome</keyword>
<evidence type="ECO:0000313" key="1">
    <source>
        <dbReference type="EMBL" id="WEK53292.1"/>
    </source>
</evidence>
<organism evidence="1 2">
    <name type="scientific">Candidatus Cohnella colombiensis</name>
    <dbReference type="NCBI Taxonomy" id="3121368"/>
    <lineage>
        <taxon>Bacteria</taxon>
        <taxon>Bacillati</taxon>
        <taxon>Bacillota</taxon>
        <taxon>Bacilli</taxon>
        <taxon>Bacillales</taxon>
        <taxon>Paenibacillaceae</taxon>
        <taxon>Cohnella</taxon>
    </lineage>
</organism>